<comment type="caution">
    <text evidence="2">The sequence shown here is derived from an EMBL/GenBank/DDBJ whole genome shotgun (WGS) entry which is preliminary data.</text>
</comment>
<feature type="signal peptide" evidence="1">
    <location>
        <begin position="1"/>
        <end position="20"/>
    </location>
</feature>
<proteinExistence type="predicted"/>
<evidence type="ECO:0000256" key="1">
    <source>
        <dbReference type="SAM" id="SignalP"/>
    </source>
</evidence>
<organism evidence="2 3">
    <name type="scientific">Perkinsus olseni</name>
    <name type="common">Perkinsus atlanticus</name>
    <dbReference type="NCBI Taxonomy" id="32597"/>
    <lineage>
        <taxon>Eukaryota</taxon>
        <taxon>Sar</taxon>
        <taxon>Alveolata</taxon>
        <taxon>Perkinsozoa</taxon>
        <taxon>Perkinsea</taxon>
        <taxon>Perkinsida</taxon>
        <taxon>Perkinsidae</taxon>
        <taxon>Perkinsus</taxon>
    </lineage>
</organism>
<sequence>MTITRSSFVSALLLLTLASAQQAGLYTYINEQTSYIRTLIKEDKTMYLFYNCIGMETAPRLGPFPLRPGSAPGENTVDYESSGGVEKVHVALMENCPDFGLVDGDLLTIAEKPGSTSVFSSVGNRMVKFLRERGSRLVPYYYNSSGIEIDYRFKNGISVSIAVACGASSVSTFLYVQKGPFIVIGGKYVYYYIVEQSEPEYNNFKDRMQEVCGIALSPNDFKYMISTPAGADIQFRGQPISLTPL</sequence>
<name>A0A7J6NE09_PEROL</name>
<dbReference type="Proteomes" id="UP000541610">
    <property type="component" value="Unassembled WGS sequence"/>
</dbReference>
<dbReference type="AlphaFoldDB" id="A0A7J6NE09"/>
<evidence type="ECO:0000313" key="3">
    <source>
        <dbReference type="Proteomes" id="UP000541610"/>
    </source>
</evidence>
<reference evidence="2 3" key="1">
    <citation type="submission" date="2020-04" db="EMBL/GenBank/DDBJ databases">
        <title>Perkinsus olseni comparative genomics.</title>
        <authorList>
            <person name="Bogema D.R."/>
        </authorList>
    </citation>
    <scope>NUCLEOTIDE SEQUENCE [LARGE SCALE GENOMIC DNA]</scope>
    <source>
        <strain evidence="2">00978-12</strain>
    </source>
</reference>
<gene>
    <name evidence="2" type="ORF">FOZ60_011033</name>
</gene>
<dbReference type="OrthoDB" id="10389002at2759"/>
<protein>
    <submittedName>
        <fullName evidence="2">Uncharacterized protein</fullName>
    </submittedName>
</protein>
<keyword evidence="1" id="KW-0732">Signal</keyword>
<dbReference type="EMBL" id="JABANP010000457">
    <property type="protein sequence ID" value="KAF4682122.1"/>
    <property type="molecule type" value="Genomic_DNA"/>
</dbReference>
<accession>A0A7J6NE09</accession>
<evidence type="ECO:0000313" key="2">
    <source>
        <dbReference type="EMBL" id="KAF4682122.1"/>
    </source>
</evidence>
<feature type="chain" id="PRO_5029550316" evidence="1">
    <location>
        <begin position="21"/>
        <end position="245"/>
    </location>
</feature>